<dbReference type="Proteomes" id="UP001055879">
    <property type="component" value="Linkage Group LG12"/>
</dbReference>
<proteinExistence type="predicted"/>
<reference evidence="1 2" key="2">
    <citation type="journal article" date="2022" name="Mol. Ecol. Resour.">
        <title>The genomes of chicory, endive, great burdock and yacon provide insights into Asteraceae paleo-polyploidization history and plant inulin production.</title>
        <authorList>
            <person name="Fan W."/>
            <person name="Wang S."/>
            <person name="Wang H."/>
            <person name="Wang A."/>
            <person name="Jiang F."/>
            <person name="Liu H."/>
            <person name="Zhao H."/>
            <person name="Xu D."/>
            <person name="Zhang Y."/>
        </authorList>
    </citation>
    <scope>NUCLEOTIDE SEQUENCE [LARGE SCALE GENOMIC DNA]</scope>
    <source>
        <strain evidence="2">cv. Niubang</strain>
    </source>
</reference>
<sequence>MTADEARASADVVSGKQGPIRLFNPTRIQLRIRIRIRIPDQIYSILKRRQRFIQTNFFNYKKLSMLHPTPPPNHHRRPSEHTVRMIQISAIRESKSLSKSFD</sequence>
<keyword evidence="2" id="KW-1185">Reference proteome</keyword>
<gene>
    <name evidence="1" type="ORF">L6452_33591</name>
</gene>
<organism evidence="1 2">
    <name type="scientific">Arctium lappa</name>
    <name type="common">Greater burdock</name>
    <name type="synonym">Lappa major</name>
    <dbReference type="NCBI Taxonomy" id="4217"/>
    <lineage>
        <taxon>Eukaryota</taxon>
        <taxon>Viridiplantae</taxon>
        <taxon>Streptophyta</taxon>
        <taxon>Embryophyta</taxon>
        <taxon>Tracheophyta</taxon>
        <taxon>Spermatophyta</taxon>
        <taxon>Magnoliopsida</taxon>
        <taxon>eudicotyledons</taxon>
        <taxon>Gunneridae</taxon>
        <taxon>Pentapetalae</taxon>
        <taxon>asterids</taxon>
        <taxon>campanulids</taxon>
        <taxon>Asterales</taxon>
        <taxon>Asteraceae</taxon>
        <taxon>Carduoideae</taxon>
        <taxon>Cardueae</taxon>
        <taxon>Arctiinae</taxon>
        <taxon>Arctium</taxon>
    </lineage>
</organism>
<dbReference type="EMBL" id="CM042058">
    <property type="protein sequence ID" value="KAI3684368.1"/>
    <property type="molecule type" value="Genomic_DNA"/>
</dbReference>
<comment type="caution">
    <text evidence="1">The sequence shown here is derived from an EMBL/GenBank/DDBJ whole genome shotgun (WGS) entry which is preliminary data.</text>
</comment>
<evidence type="ECO:0000313" key="2">
    <source>
        <dbReference type="Proteomes" id="UP001055879"/>
    </source>
</evidence>
<protein>
    <submittedName>
        <fullName evidence="1">Uncharacterized protein</fullName>
    </submittedName>
</protein>
<reference evidence="2" key="1">
    <citation type="journal article" date="2022" name="Mol. Ecol. Resour.">
        <title>The genomes of chicory, endive, great burdock and yacon provide insights into Asteraceae palaeo-polyploidization history and plant inulin production.</title>
        <authorList>
            <person name="Fan W."/>
            <person name="Wang S."/>
            <person name="Wang H."/>
            <person name="Wang A."/>
            <person name="Jiang F."/>
            <person name="Liu H."/>
            <person name="Zhao H."/>
            <person name="Xu D."/>
            <person name="Zhang Y."/>
        </authorList>
    </citation>
    <scope>NUCLEOTIDE SEQUENCE [LARGE SCALE GENOMIC DNA]</scope>
    <source>
        <strain evidence="2">cv. Niubang</strain>
    </source>
</reference>
<name>A0ACB8YGG3_ARCLA</name>
<accession>A0ACB8YGG3</accession>
<evidence type="ECO:0000313" key="1">
    <source>
        <dbReference type="EMBL" id="KAI3684368.1"/>
    </source>
</evidence>